<proteinExistence type="predicted"/>
<dbReference type="InterPro" id="IPR001806">
    <property type="entry name" value="Small_GTPase"/>
</dbReference>
<sequence length="194" mass="21657">MLPHSEQTYKIILLGNSGVGKTSLANRWINNLFDNNVVSTICAINWAKTILVDGRSYSITIWDTAGQEQFRSITPLYVRGAKGIVVVASMCDRESFDGIPDWLDMLNILEDRSVPVILAVNKTDQSLISDDELNEMIDSYKDTFCTVIKVSALTGEKVKMMFEYISSLAVKHKENISELAVDTVKLEPDTKPCC</sequence>
<dbReference type="InterPro" id="IPR005225">
    <property type="entry name" value="Small_GTP-bd"/>
</dbReference>
<dbReference type="Proteomes" id="UP000179807">
    <property type="component" value="Unassembled WGS sequence"/>
</dbReference>
<name>A0A1J4JCW9_9EUKA</name>
<gene>
    <name evidence="3" type="primary">YPT1</name>
    <name evidence="3" type="ORF">TRFO_09919</name>
</gene>
<keyword evidence="1" id="KW-0547">Nucleotide-binding</keyword>
<dbReference type="SMART" id="SM00175">
    <property type="entry name" value="RAB"/>
    <property type="match status" value="1"/>
</dbReference>
<dbReference type="SUPFAM" id="SSF52540">
    <property type="entry name" value="P-loop containing nucleoside triphosphate hydrolases"/>
    <property type="match status" value="1"/>
</dbReference>
<dbReference type="FunFam" id="3.40.50.300:FF:000808">
    <property type="entry name" value="Small GTP-binding protein, putative"/>
    <property type="match status" value="1"/>
</dbReference>
<keyword evidence="2" id="KW-0342">GTP-binding</keyword>
<dbReference type="NCBIfam" id="TIGR00231">
    <property type="entry name" value="small_GTP"/>
    <property type="match status" value="1"/>
</dbReference>
<evidence type="ECO:0000313" key="3">
    <source>
        <dbReference type="EMBL" id="OHS96529.1"/>
    </source>
</evidence>
<dbReference type="SMART" id="SM00173">
    <property type="entry name" value="RAS"/>
    <property type="match status" value="1"/>
</dbReference>
<dbReference type="EMBL" id="MLAK01001171">
    <property type="protein sequence ID" value="OHS96529.1"/>
    <property type="molecule type" value="Genomic_DNA"/>
</dbReference>
<dbReference type="SMART" id="SM00174">
    <property type="entry name" value="RHO"/>
    <property type="match status" value="1"/>
</dbReference>
<keyword evidence="4" id="KW-1185">Reference proteome</keyword>
<dbReference type="Pfam" id="PF00071">
    <property type="entry name" value="Ras"/>
    <property type="match status" value="1"/>
</dbReference>
<evidence type="ECO:0000256" key="2">
    <source>
        <dbReference type="ARBA" id="ARBA00023134"/>
    </source>
</evidence>
<evidence type="ECO:0000313" key="4">
    <source>
        <dbReference type="Proteomes" id="UP000179807"/>
    </source>
</evidence>
<reference evidence="3" key="1">
    <citation type="submission" date="2016-10" db="EMBL/GenBank/DDBJ databases">
        <authorList>
            <person name="Benchimol M."/>
            <person name="Almeida L.G."/>
            <person name="Vasconcelos A.T."/>
            <person name="Perreira-Neves A."/>
            <person name="Rosa I.A."/>
            <person name="Tasca T."/>
            <person name="Bogo M.R."/>
            <person name="de Souza W."/>
        </authorList>
    </citation>
    <scope>NUCLEOTIDE SEQUENCE [LARGE SCALE GENOMIC DNA]</scope>
    <source>
        <strain evidence="3">K</strain>
    </source>
</reference>
<dbReference type="PANTHER" id="PTHR47977">
    <property type="entry name" value="RAS-RELATED PROTEIN RAB"/>
    <property type="match status" value="1"/>
</dbReference>
<comment type="caution">
    <text evidence="3">The sequence shown here is derived from an EMBL/GenBank/DDBJ whole genome shotgun (WGS) entry which is preliminary data.</text>
</comment>
<accession>A0A1J4JCW9</accession>
<dbReference type="GeneID" id="94829849"/>
<dbReference type="PRINTS" id="PR00449">
    <property type="entry name" value="RASTRNSFRMNG"/>
</dbReference>
<dbReference type="OrthoDB" id="6585768at2759"/>
<protein>
    <submittedName>
        <fullName evidence="3">Ras-like GTP-binding protein YPT1</fullName>
    </submittedName>
</protein>
<dbReference type="AlphaFoldDB" id="A0A1J4JCW9"/>
<dbReference type="PROSITE" id="PS51421">
    <property type="entry name" value="RAS"/>
    <property type="match status" value="1"/>
</dbReference>
<dbReference type="Gene3D" id="3.40.50.300">
    <property type="entry name" value="P-loop containing nucleotide triphosphate hydrolases"/>
    <property type="match status" value="1"/>
</dbReference>
<dbReference type="InterPro" id="IPR027417">
    <property type="entry name" value="P-loop_NTPase"/>
</dbReference>
<dbReference type="GO" id="GO:0005525">
    <property type="term" value="F:GTP binding"/>
    <property type="evidence" value="ECO:0007669"/>
    <property type="project" value="UniProtKB-KW"/>
</dbReference>
<organism evidence="3 4">
    <name type="scientific">Tritrichomonas foetus</name>
    <dbReference type="NCBI Taxonomy" id="1144522"/>
    <lineage>
        <taxon>Eukaryota</taxon>
        <taxon>Metamonada</taxon>
        <taxon>Parabasalia</taxon>
        <taxon>Tritrichomonadida</taxon>
        <taxon>Tritrichomonadidae</taxon>
        <taxon>Tritrichomonas</taxon>
    </lineage>
</organism>
<dbReference type="InterPro" id="IPR050227">
    <property type="entry name" value="Rab"/>
</dbReference>
<evidence type="ECO:0000256" key="1">
    <source>
        <dbReference type="ARBA" id="ARBA00022741"/>
    </source>
</evidence>
<dbReference type="CDD" id="cd00154">
    <property type="entry name" value="Rab"/>
    <property type="match status" value="1"/>
</dbReference>
<dbReference type="GO" id="GO:0003924">
    <property type="term" value="F:GTPase activity"/>
    <property type="evidence" value="ECO:0007669"/>
    <property type="project" value="InterPro"/>
</dbReference>
<dbReference type="RefSeq" id="XP_068349666.1">
    <property type="nucleotide sequence ID" value="XM_068495145.1"/>
</dbReference>
<dbReference type="VEuPathDB" id="TrichDB:TRFO_09919"/>
<dbReference type="PROSITE" id="PS51419">
    <property type="entry name" value="RAB"/>
    <property type="match status" value="1"/>
</dbReference>